<dbReference type="SUPFAM" id="SSF51206">
    <property type="entry name" value="cAMP-binding domain-like"/>
    <property type="match status" value="1"/>
</dbReference>
<dbReference type="OrthoDB" id="8565101at2"/>
<dbReference type="GO" id="GO:0005829">
    <property type="term" value="C:cytosol"/>
    <property type="evidence" value="ECO:0007669"/>
    <property type="project" value="TreeGrafter"/>
</dbReference>
<dbReference type="RefSeq" id="WP_106446410.1">
    <property type="nucleotide sequence ID" value="NZ_CP027669.1"/>
</dbReference>
<dbReference type="Proteomes" id="UP000239326">
    <property type="component" value="Chromosome"/>
</dbReference>
<dbReference type="GO" id="GO:0003700">
    <property type="term" value="F:DNA-binding transcription factor activity"/>
    <property type="evidence" value="ECO:0007669"/>
    <property type="project" value="TreeGrafter"/>
</dbReference>
<reference evidence="2 3" key="1">
    <citation type="submission" date="2018-03" db="EMBL/GenBank/DDBJ databases">
        <title>Genome sequencing of Simplicispira sp.</title>
        <authorList>
            <person name="Kim S.-J."/>
            <person name="Heo J."/>
            <person name="Kwon S.-W."/>
        </authorList>
    </citation>
    <scope>NUCLEOTIDE SEQUENCE [LARGE SCALE GENOMIC DNA]</scope>
    <source>
        <strain evidence="2 3">SC1-8</strain>
    </source>
</reference>
<evidence type="ECO:0000313" key="2">
    <source>
        <dbReference type="EMBL" id="AVO41433.1"/>
    </source>
</evidence>
<dbReference type="EMBL" id="CP027669">
    <property type="protein sequence ID" value="AVO41433.1"/>
    <property type="molecule type" value="Genomic_DNA"/>
</dbReference>
<name>A0A2S0N0H0_9BURK</name>
<proteinExistence type="predicted"/>
<dbReference type="SMART" id="SM00100">
    <property type="entry name" value="cNMP"/>
    <property type="match status" value="1"/>
</dbReference>
<accession>A0A2S0N0H0</accession>
<dbReference type="AlphaFoldDB" id="A0A2S0N0H0"/>
<dbReference type="PANTHER" id="PTHR24567:SF26">
    <property type="entry name" value="REGULATORY PROTEIN YEIL"/>
    <property type="match status" value="1"/>
</dbReference>
<feature type="domain" description="Cyclic nucleotide-binding" evidence="1">
    <location>
        <begin position="73"/>
        <end position="193"/>
    </location>
</feature>
<dbReference type="InterPro" id="IPR000595">
    <property type="entry name" value="cNMP-bd_dom"/>
</dbReference>
<dbReference type="InterPro" id="IPR014710">
    <property type="entry name" value="RmlC-like_jellyroll"/>
</dbReference>
<dbReference type="Gene3D" id="2.60.120.10">
    <property type="entry name" value="Jelly Rolls"/>
    <property type="match status" value="1"/>
</dbReference>
<keyword evidence="3" id="KW-1185">Reference proteome</keyword>
<gene>
    <name evidence="2" type="ORF">C6571_09130</name>
</gene>
<sequence>MKGILGLLRGSRSAKPNPEHGDSVFFSTAFANQGVDSSMLVPWEARAVEVGAKRLPTSRGGKLLQALWAKDKYMAHLDNDAVHRMEQFFEFAHIPPNRDVIRQDEYGNFMVVLLTGTIAVDRLQPWGEQLRLAETRPGDILGEMSLLDSGIRFSACTTLTDCEIAVLSADGMDEMMMKDPQLAASLVALLARKLSLRLRAVSARLSENQK</sequence>
<dbReference type="PANTHER" id="PTHR24567">
    <property type="entry name" value="CRP FAMILY TRANSCRIPTIONAL REGULATORY PROTEIN"/>
    <property type="match status" value="1"/>
</dbReference>
<dbReference type="PROSITE" id="PS50042">
    <property type="entry name" value="CNMP_BINDING_3"/>
    <property type="match status" value="1"/>
</dbReference>
<dbReference type="InterPro" id="IPR050397">
    <property type="entry name" value="Env_Response_Regulators"/>
</dbReference>
<organism evidence="2 3">
    <name type="scientific">Simplicispira suum</name>
    <dbReference type="NCBI Taxonomy" id="2109915"/>
    <lineage>
        <taxon>Bacteria</taxon>
        <taxon>Pseudomonadati</taxon>
        <taxon>Pseudomonadota</taxon>
        <taxon>Betaproteobacteria</taxon>
        <taxon>Burkholderiales</taxon>
        <taxon>Comamonadaceae</taxon>
        <taxon>Simplicispira</taxon>
    </lineage>
</organism>
<dbReference type="InterPro" id="IPR018490">
    <property type="entry name" value="cNMP-bd_dom_sf"/>
</dbReference>
<dbReference type="KEGG" id="simp:C6571_09130"/>
<evidence type="ECO:0000313" key="3">
    <source>
        <dbReference type="Proteomes" id="UP000239326"/>
    </source>
</evidence>
<dbReference type="Pfam" id="PF00027">
    <property type="entry name" value="cNMP_binding"/>
    <property type="match status" value="1"/>
</dbReference>
<dbReference type="CDD" id="cd00038">
    <property type="entry name" value="CAP_ED"/>
    <property type="match status" value="1"/>
</dbReference>
<protein>
    <submittedName>
        <fullName evidence="2">Crp/Fnr family transcriptional regulator</fullName>
    </submittedName>
</protein>
<evidence type="ECO:0000259" key="1">
    <source>
        <dbReference type="PROSITE" id="PS50042"/>
    </source>
</evidence>